<accession>A0A501PC22</accession>
<protein>
    <submittedName>
        <fullName evidence="2">DUF2163 domain-containing protein</fullName>
    </submittedName>
</protein>
<dbReference type="RefSeq" id="WP_139942054.1">
    <property type="nucleotide sequence ID" value="NZ_JBHSYP010000005.1"/>
</dbReference>
<dbReference type="InterPro" id="IPR018964">
    <property type="entry name" value="Phage_phiJL001_Gp84_C"/>
</dbReference>
<evidence type="ECO:0000313" key="2">
    <source>
        <dbReference type="EMBL" id="TPD57738.1"/>
    </source>
</evidence>
<proteinExistence type="predicted"/>
<evidence type="ECO:0000259" key="1">
    <source>
        <dbReference type="Pfam" id="PF09356"/>
    </source>
</evidence>
<dbReference type="Pfam" id="PF09356">
    <property type="entry name" value="Phage_BR0599"/>
    <property type="match status" value="1"/>
</dbReference>
<keyword evidence="3" id="KW-1185">Reference proteome</keyword>
<dbReference type="InterPro" id="IPR011928">
    <property type="entry name" value="Phage_phiJL001_Gp84"/>
</dbReference>
<sequence length="280" mass="31234">MKTISQELRQHLQEEVLTLAWCCVLTRTDGVHRAFTSHDRPVVMDGQRFVPTSGFIPTDISSSNAFNVDNLDITAILSHNSISEQDILAGRYDHARVEIFRVNWAAPDMGRIDMRSGWLGEISLADTDFTVEIRGLMQRLQQTVGQQYSPECRAILGSATCHADLLKHSRVGRVSAVTGTAAFAADDITEPDGWFDYGLLWWISGRNAGLKVEIKTYSSGAFALCEVMPNPIEAGDRFKAQAGCDKRTVTCRDKFDNFRNFRGEPMVPGSDSLYYYPGLK</sequence>
<dbReference type="AlphaFoldDB" id="A0A501PC22"/>
<reference evidence="3" key="1">
    <citation type="submission" date="2019-06" db="EMBL/GenBank/DDBJ databases">
        <title>The complete genome of Emcibacter congregatus ZYLT.</title>
        <authorList>
            <person name="Zhao Z."/>
        </authorList>
    </citation>
    <scope>NUCLEOTIDE SEQUENCE [LARGE SCALE GENOMIC DNA]</scope>
    <source>
        <strain evidence="3">MCCC 1A06723</strain>
    </source>
</reference>
<dbReference type="EMBL" id="VFIY01000018">
    <property type="protein sequence ID" value="TPD57738.1"/>
    <property type="molecule type" value="Genomic_DNA"/>
</dbReference>
<dbReference type="Pfam" id="PF09931">
    <property type="entry name" value="Phage_phiJL001_Gp84_N"/>
    <property type="match status" value="1"/>
</dbReference>
<evidence type="ECO:0000313" key="3">
    <source>
        <dbReference type="Proteomes" id="UP000319148"/>
    </source>
</evidence>
<dbReference type="NCBIfam" id="TIGR02218">
    <property type="entry name" value="phg_TIGR02218"/>
    <property type="match status" value="1"/>
</dbReference>
<dbReference type="OrthoDB" id="1633386at2"/>
<feature type="domain" description="Bacteriophage phiJL001 Gp84 C-terminal" evidence="1">
    <location>
        <begin position="193"/>
        <end position="271"/>
    </location>
</feature>
<organism evidence="2 3">
    <name type="scientific">Emcibacter nanhaiensis</name>
    <dbReference type="NCBI Taxonomy" id="1505037"/>
    <lineage>
        <taxon>Bacteria</taxon>
        <taxon>Pseudomonadati</taxon>
        <taxon>Pseudomonadota</taxon>
        <taxon>Alphaproteobacteria</taxon>
        <taxon>Emcibacterales</taxon>
        <taxon>Emcibacteraceae</taxon>
        <taxon>Emcibacter</taxon>
    </lineage>
</organism>
<name>A0A501PC22_9PROT</name>
<gene>
    <name evidence="2" type="ORF">FIV46_16685</name>
</gene>
<comment type="caution">
    <text evidence="2">The sequence shown here is derived from an EMBL/GenBank/DDBJ whole genome shotgun (WGS) entry which is preliminary data.</text>
</comment>
<dbReference type="Proteomes" id="UP000319148">
    <property type="component" value="Unassembled WGS sequence"/>
</dbReference>